<keyword evidence="5 13" id="KW-0349">Heme</keyword>
<comment type="pathway">
    <text evidence="3">Secondary metabolite biosynthesis.</text>
</comment>
<dbReference type="GO" id="GO:0016020">
    <property type="term" value="C:membrane"/>
    <property type="evidence" value="ECO:0007669"/>
    <property type="project" value="UniProtKB-SubCell"/>
</dbReference>
<dbReference type="InterPro" id="IPR001128">
    <property type="entry name" value="Cyt_P450"/>
</dbReference>
<dbReference type="AlphaFoldDB" id="W4JXG3"/>
<dbReference type="PRINTS" id="PR00463">
    <property type="entry name" value="EP450I"/>
</dbReference>
<evidence type="ECO:0000256" key="2">
    <source>
        <dbReference type="ARBA" id="ARBA00004370"/>
    </source>
</evidence>
<dbReference type="InterPro" id="IPR002401">
    <property type="entry name" value="Cyt_P450_E_grp-I"/>
</dbReference>
<evidence type="ECO:0000256" key="11">
    <source>
        <dbReference type="ARBA" id="ARBA00023033"/>
    </source>
</evidence>
<evidence type="ECO:0000256" key="7">
    <source>
        <dbReference type="ARBA" id="ARBA00022723"/>
    </source>
</evidence>
<evidence type="ECO:0000256" key="6">
    <source>
        <dbReference type="ARBA" id="ARBA00022692"/>
    </source>
</evidence>
<keyword evidence="16" id="KW-1185">Reference proteome</keyword>
<comment type="subcellular location">
    <subcellularLocation>
        <location evidence="2">Membrane</location>
    </subcellularLocation>
</comment>
<proteinExistence type="inferred from homology"/>
<dbReference type="GO" id="GO:0004497">
    <property type="term" value="F:monooxygenase activity"/>
    <property type="evidence" value="ECO:0007669"/>
    <property type="project" value="UniProtKB-KW"/>
</dbReference>
<evidence type="ECO:0000256" key="5">
    <source>
        <dbReference type="ARBA" id="ARBA00022617"/>
    </source>
</evidence>
<keyword evidence="7 13" id="KW-0479">Metal-binding</keyword>
<gene>
    <name evidence="15" type="primary">cyp24</name>
    <name evidence="15" type="ORF">HETIRDRAFT_56199</name>
</gene>
<reference evidence="15 16" key="1">
    <citation type="journal article" date="2012" name="New Phytol.">
        <title>Insight into trade-off between wood decay and parasitism from the genome of a fungal forest pathogen.</title>
        <authorList>
            <person name="Olson A."/>
            <person name="Aerts A."/>
            <person name="Asiegbu F."/>
            <person name="Belbahri L."/>
            <person name="Bouzid O."/>
            <person name="Broberg A."/>
            <person name="Canback B."/>
            <person name="Coutinho P.M."/>
            <person name="Cullen D."/>
            <person name="Dalman K."/>
            <person name="Deflorio G."/>
            <person name="van Diepen L.T."/>
            <person name="Dunand C."/>
            <person name="Duplessis S."/>
            <person name="Durling M."/>
            <person name="Gonthier P."/>
            <person name="Grimwood J."/>
            <person name="Fossdal C.G."/>
            <person name="Hansson D."/>
            <person name="Henrissat B."/>
            <person name="Hietala A."/>
            <person name="Himmelstrand K."/>
            <person name="Hoffmeister D."/>
            <person name="Hogberg N."/>
            <person name="James T.Y."/>
            <person name="Karlsson M."/>
            <person name="Kohler A."/>
            <person name="Kues U."/>
            <person name="Lee Y.H."/>
            <person name="Lin Y.C."/>
            <person name="Lind M."/>
            <person name="Lindquist E."/>
            <person name="Lombard V."/>
            <person name="Lucas S."/>
            <person name="Lunden K."/>
            <person name="Morin E."/>
            <person name="Murat C."/>
            <person name="Park J."/>
            <person name="Raffaello T."/>
            <person name="Rouze P."/>
            <person name="Salamov A."/>
            <person name="Schmutz J."/>
            <person name="Solheim H."/>
            <person name="Stahlberg J."/>
            <person name="Velez H."/>
            <person name="de Vries R.P."/>
            <person name="Wiebenga A."/>
            <person name="Woodward S."/>
            <person name="Yakovlev I."/>
            <person name="Garbelotto M."/>
            <person name="Martin F."/>
            <person name="Grigoriev I.V."/>
            <person name="Stenlid J."/>
        </authorList>
    </citation>
    <scope>NUCLEOTIDE SEQUENCE [LARGE SCALE GENOMIC DNA]</scope>
    <source>
        <strain evidence="15 16">TC 32-1</strain>
    </source>
</reference>
<keyword evidence="11 15" id="KW-0503">Monooxygenase</keyword>
<evidence type="ECO:0000256" key="8">
    <source>
        <dbReference type="ARBA" id="ARBA00022989"/>
    </source>
</evidence>
<comment type="similarity">
    <text evidence="4">Belongs to the cytochrome P450 family.</text>
</comment>
<dbReference type="PANTHER" id="PTHR46300:SF2">
    <property type="entry name" value="CYTOCHROME P450 MONOOXYGENASE ALNH-RELATED"/>
    <property type="match status" value="1"/>
</dbReference>
<accession>W4JXG3</accession>
<dbReference type="Proteomes" id="UP000030671">
    <property type="component" value="Unassembled WGS sequence"/>
</dbReference>
<keyword evidence="6 14" id="KW-0812">Transmembrane</keyword>
<dbReference type="EMBL" id="KI925462">
    <property type="protein sequence ID" value="ETW78252.1"/>
    <property type="molecule type" value="Genomic_DNA"/>
</dbReference>
<dbReference type="InterPro" id="IPR036396">
    <property type="entry name" value="Cyt_P450_sf"/>
</dbReference>
<dbReference type="InParanoid" id="W4JXG3"/>
<evidence type="ECO:0000313" key="16">
    <source>
        <dbReference type="Proteomes" id="UP000030671"/>
    </source>
</evidence>
<dbReference type="CDD" id="cd11065">
    <property type="entry name" value="CYP64-like"/>
    <property type="match status" value="1"/>
</dbReference>
<dbReference type="OrthoDB" id="1055148at2759"/>
<evidence type="ECO:0000256" key="13">
    <source>
        <dbReference type="PIRSR" id="PIRSR602401-1"/>
    </source>
</evidence>
<dbReference type="PRINTS" id="PR00385">
    <property type="entry name" value="P450"/>
</dbReference>
<organism evidence="15 16">
    <name type="scientific">Heterobasidion irregulare (strain TC 32-1)</name>
    <dbReference type="NCBI Taxonomy" id="747525"/>
    <lineage>
        <taxon>Eukaryota</taxon>
        <taxon>Fungi</taxon>
        <taxon>Dikarya</taxon>
        <taxon>Basidiomycota</taxon>
        <taxon>Agaricomycotina</taxon>
        <taxon>Agaricomycetes</taxon>
        <taxon>Russulales</taxon>
        <taxon>Bondarzewiaceae</taxon>
        <taxon>Heterobasidion</taxon>
        <taxon>Heterobasidion annosum species complex</taxon>
    </lineage>
</organism>
<dbReference type="InterPro" id="IPR050364">
    <property type="entry name" value="Cytochrome_P450_fung"/>
</dbReference>
<dbReference type="GeneID" id="20678351"/>
<name>W4JXG3_HETIT</name>
<evidence type="ECO:0000313" key="15">
    <source>
        <dbReference type="EMBL" id="ETW78252.1"/>
    </source>
</evidence>
<dbReference type="Gene3D" id="1.10.630.10">
    <property type="entry name" value="Cytochrome P450"/>
    <property type="match status" value="1"/>
</dbReference>
<dbReference type="SUPFAM" id="SSF48264">
    <property type="entry name" value="Cytochrome P450"/>
    <property type="match status" value="1"/>
</dbReference>
<protein>
    <submittedName>
        <fullName evidence="15">Cytochrome P450 monooxygenase 24</fullName>
    </submittedName>
</protein>
<dbReference type="RefSeq" id="XP_009549662.1">
    <property type="nucleotide sequence ID" value="XM_009551367.1"/>
</dbReference>
<evidence type="ECO:0000256" key="10">
    <source>
        <dbReference type="ARBA" id="ARBA00023004"/>
    </source>
</evidence>
<dbReference type="GO" id="GO:0005506">
    <property type="term" value="F:iron ion binding"/>
    <property type="evidence" value="ECO:0007669"/>
    <property type="project" value="InterPro"/>
</dbReference>
<sequence>MTELPASHNLIFVASTIAFLTFLIIRYTRSPWRKLPPGPRGFPLVGNVLQPNSQLWLSFTQWKKTYGDLVYFHILGQPFLVLNSQQAATDLLDRRASIYSDRPRNVINMMTEERNSWRRMRKAAHGGFNKNVVKKYHNTQTTEAILLVHGIATDPIRWDQHLRRAAASVIMSVVYGTPPIESNSDPSIANINELVAQVTTAAHPGAHLVEFFPWMIYIPERFATWKHQAEGWFSRGTIIFEGLFNSARERDKNGDGGPSFASTLIEQQEHHQLSNSDNAWLAATMYAAGSETTAGVLAWWVLAMLMYPETQERAQAELDAVVGRSRLPSFADYDHLPYIRAMVEEALRWRPIDPLGLPHSSTHDDWYRGYFIPAGTIVIPNTWQMNRDIETYGADAEHFNPERYLVSAKSTQSLDGHEGHATYGFGRRVCVGRYVADNSLFIDIAMILWAMDIRRPLEINRRPMTLDLKGCVEDGLVVRPVPFQCQFTPRSPEVLSVLEHARELLDI</sequence>
<keyword evidence="12 14" id="KW-0472">Membrane</keyword>
<keyword evidence="10 13" id="KW-0408">Iron</keyword>
<keyword evidence="8 14" id="KW-1133">Transmembrane helix</keyword>
<dbReference type="GO" id="GO:0020037">
    <property type="term" value="F:heme binding"/>
    <property type="evidence" value="ECO:0007669"/>
    <property type="project" value="InterPro"/>
</dbReference>
<dbReference type="PANTHER" id="PTHR46300">
    <property type="entry name" value="P450, PUTATIVE (EUROFUNG)-RELATED-RELATED"/>
    <property type="match status" value="1"/>
</dbReference>
<dbReference type="KEGG" id="hir:HETIRDRAFT_56199"/>
<evidence type="ECO:0000256" key="1">
    <source>
        <dbReference type="ARBA" id="ARBA00001971"/>
    </source>
</evidence>
<evidence type="ECO:0000256" key="3">
    <source>
        <dbReference type="ARBA" id="ARBA00005179"/>
    </source>
</evidence>
<dbReference type="eggNOG" id="KOG0156">
    <property type="taxonomic scope" value="Eukaryota"/>
</dbReference>
<evidence type="ECO:0000256" key="14">
    <source>
        <dbReference type="SAM" id="Phobius"/>
    </source>
</evidence>
<evidence type="ECO:0000256" key="4">
    <source>
        <dbReference type="ARBA" id="ARBA00010617"/>
    </source>
</evidence>
<evidence type="ECO:0000256" key="9">
    <source>
        <dbReference type="ARBA" id="ARBA00023002"/>
    </source>
</evidence>
<feature type="transmembrane region" description="Helical" evidence="14">
    <location>
        <begin position="6"/>
        <end position="25"/>
    </location>
</feature>
<keyword evidence="9" id="KW-0560">Oxidoreductase</keyword>
<dbReference type="GO" id="GO:0016705">
    <property type="term" value="F:oxidoreductase activity, acting on paired donors, with incorporation or reduction of molecular oxygen"/>
    <property type="evidence" value="ECO:0007669"/>
    <property type="project" value="InterPro"/>
</dbReference>
<dbReference type="HOGENOM" id="CLU_001570_2_3_1"/>
<evidence type="ECO:0000256" key="12">
    <source>
        <dbReference type="ARBA" id="ARBA00023136"/>
    </source>
</evidence>
<dbReference type="STRING" id="747525.W4JXG3"/>
<comment type="cofactor">
    <cofactor evidence="1 13">
        <name>heme</name>
        <dbReference type="ChEBI" id="CHEBI:30413"/>
    </cofactor>
</comment>
<feature type="binding site" description="axial binding residue" evidence="13">
    <location>
        <position position="430"/>
    </location>
    <ligand>
        <name>heme</name>
        <dbReference type="ChEBI" id="CHEBI:30413"/>
    </ligand>
    <ligandPart>
        <name>Fe</name>
        <dbReference type="ChEBI" id="CHEBI:18248"/>
    </ligandPart>
</feature>
<dbReference type="Pfam" id="PF00067">
    <property type="entry name" value="p450"/>
    <property type="match status" value="1"/>
</dbReference>